<dbReference type="EMBL" id="JAYMYQ010000001">
    <property type="protein sequence ID" value="KAK7361466.1"/>
    <property type="molecule type" value="Genomic_DNA"/>
</dbReference>
<protein>
    <submittedName>
        <fullName evidence="1">Uncharacterized protein</fullName>
    </submittedName>
</protein>
<sequence>MTTLTGPINAFAFSVRFLLQSLYHHTSLGLTPYALHSTGHDNRATMGDVTFPKIEHAVASASGVQGRIGGSGSSHWR</sequence>
<name>A0AAN9MWW0_CANGL</name>
<organism evidence="1 2">
    <name type="scientific">Canavalia gladiata</name>
    <name type="common">Sword bean</name>
    <name type="synonym">Dolichos gladiatus</name>
    <dbReference type="NCBI Taxonomy" id="3824"/>
    <lineage>
        <taxon>Eukaryota</taxon>
        <taxon>Viridiplantae</taxon>
        <taxon>Streptophyta</taxon>
        <taxon>Embryophyta</taxon>
        <taxon>Tracheophyta</taxon>
        <taxon>Spermatophyta</taxon>
        <taxon>Magnoliopsida</taxon>
        <taxon>eudicotyledons</taxon>
        <taxon>Gunneridae</taxon>
        <taxon>Pentapetalae</taxon>
        <taxon>rosids</taxon>
        <taxon>fabids</taxon>
        <taxon>Fabales</taxon>
        <taxon>Fabaceae</taxon>
        <taxon>Papilionoideae</taxon>
        <taxon>50 kb inversion clade</taxon>
        <taxon>NPAAA clade</taxon>
        <taxon>indigoferoid/millettioid clade</taxon>
        <taxon>Phaseoleae</taxon>
        <taxon>Canavalia</taxon>
    </lineage>
</organism>
<comment type="caution">
    <text evidence="1">The sequence shown here is derived from an EMBL/GenBank/DDBJ whole genome shotgun (WGS) entry which is preliminary data.</text>
</comment>
<gene>
    <name evidence="1" type="ORF">VNO77_03532</name>
</gene>
<keyword evidence="2" id="KW-1185">Reference proteome</keyword>
<evidence type="ECO:0000313" key="2">
    <source>
        <dbReference type="Proteomes" id="UP001367508"/>
    </source>
</evidence>
<evidence type="ECO:0000313" key="1">
    <source>
        <dbReference type="EMBL" id="KAK7361466.1"/>
    </source>
</evidence>
<dbReference type="Proteomes" id="UP001367508">
    <property type="component" value="Unassembled WGS sequence"/>
</dbReference>
<proteinExistence type="predicted"/>
<dbReference type="AlphaFoldDB" id="A0AAN9MWW0"/>
<reference evidence="1 2" key="1">
    <citation type="submission" date="2024-01" db="EMBL/GenBank/DDBJ databases">
        <title>The genomes of 5 underutilized Papilionoideae crops provide insights into root nodulation and disease resistanc.</title>
        <authorList>
            <person name="Jiang F."/>
        </authorList>
    </citation>
    <scope>NUCLEOTIDE SEQUENCE [LARGE SCALE GENOMIC DNA]</scope>
    <source>
        <strain evidence="1">LVBAO_FW01</strain>
        <tissue evidence="1">Leaves</tissue>
    </source>
</reference>
<accession>A0AAN9MWW0</accession>